<feature type="region of interest" description="Disordered" evidence="1">
    <location>
        <begin position="1"/>
        <end position="22"/>
    </location>
</feature>
<evidence type="ECO:0000313" key="3">
    <source>
        <dbReference type="Proteomes" id="UP000281553"/>
    </source>
</evidence>
<keyword evidence="3" id="KW-1185">Reference proteome</keyword>
<evidence type="ECO:0000256" key="1">
    <source>
        <dbReference type="SAM" id="MobiDB-lite"/>
    </source>
</evidence>
<gene>
    <name evidence="2" type="ORF">DILT_LOCUS8943</name>
</gene>
<dbReference type="Proteomes" id="UP000281553">
    <property type="component" value="Unassembled WGS sequence"/>
</dbReference>
<dbReference type="AlphaFoldDB" id="A0A3P7NY37"/>
<name>A0A3P7NY37_DIBLA</name>
<protein>
    <submittedName>
        <fullName evidence="2">Uncharacterized protein</fullName>
    </submittedName>
</protein>
<sequence>MSVSTQTSFQNSDPTSTANGIPSPWHVLKLANLLPACRCKPNRELTSYQHADSVAHVVEVTFPLPTGTNGTNTTQACKPQKVMQVTTVPSTWLT</sequence>
<proteinExistence type="predicted"/>
<reference evidence="2 3" key="1">
    <citation type="submission" date="2018-11" db="EMBL/GenBank/DDBJ databases">
        <authorList>
            <consortium name="Pathogen Informatics"/>
        </authorList>
    </citation>
    <scope>NUCLEOTIDE SEQUENCE [LARGE SCALE GENOMIC DNA]</scope>
</reference>
<organism evidence="2 3">
    <name type="scientific">Dibothriocephalus latus</name>
    <name type="common">Fish tapeworm</name>
    <name type="synonym">Diphyllobothrium latum</name>
    <dbReference type="NCBI Taxonomy" id="60516"/>
    <lineage>
        <taxon>Eukaryota</taxon>
        <taxon>Metazoa</taxon>
        <taxon>Spiralia</taxon>
        <taxon>Lophotrochozoa</taxon>
        <taxon>Platyhelminthes</taxon>
        <taxon>Cestoda</taxon>
        <taxon>Eucestoda</taxon>
        <taxon>Diphyllobothriidea</taxon>
        <taxon>Diphyllobothriidae</taxon>
        <taxon>Dibothriocephalus</taxon>
    </lineage>
</organism>
<accession>A0A3P7NY37</accession>
<dbReference type="EMBL" id="UYRU01055593">
    <property type="protein sequence ID" value="VDN13112.1"/>
    <property type="molecule type" value="Genomic_DNA"/>
</dbReference>
<feature type="compositionally biased region" description="Polar residues" evidence="1">
    <location>
        <begin position="1"/>
        <end position="20"/>
    </location>
</feature>
<evidence type="ECO:0000313" key="2">
    <source>
        <dbReference type="EMBL" id="VDN13112.1"/>
    </source>
</evidence>